<gene>
    <name evidence="1" type="ORF">MNBD_UNCLBAC01-2086</name>
</gene>
<dbReference type="EMBL" id="UOGJ01000147">
    <property type="protein sequence ID" value="VAX37998.1"/>
    <property type="molecule type" value="Genomic_DNA"/>
</dbReference>
<protein>
    <submittedName>
        <fullName evidence="1">Uncharacterized protein</fullName>
    </submittedName>
</protein>
<accession>A0A3B1DPK1</accession>
<proteinExistence type="predicted"/>
<evidence type="ECO:0000313" key="1">
    <source>
        <dbReference type="EMBL" id="VAX37998.1"/>
    </source>
</evidence>
<organism evidence="1">
    <name type="scientific">hydrothermal vent metagenome</name>
    <dbReference type="NCBI Taxonomy" id="652676"/>
    <lineage>
        <taxon>unclassified sequences</taxon>
        <taxon>metagenomes</taxon>
        <taxon>ecological metagenomes</taxon>
    </lineage>
</organism>
<dbReference type="AlphaFoldDB" id="A0A3B1DPK1"/>
<sequence>MAMIDLISGGIQHSNIFMHMPLFDEIYYEGLTDDKVHKYKAIREDQACKIHVLSVIRKDEDIIWEALRDLVKRSVAQAAVSVRGVFSFDLLTTDIHKEIKKFDVTELITLIINCSQRLKPGEQSLIKYSSFYGLFRKLLHEDWGKIAVKTTIEVFKDKPSYLDLLIKRLIKKFEFSHEPGILLLNDLSMNPLFDVLDDLQQERLNKLIEKQFTKAIEFPPEVYVQDKNGARELLSGSVL</sequence>
<name>A0A3B1DPK1_9ZZZZ</name>
<reference evidence="1" key="1">
    <citation type="submission" date="2018-06" db="EMBL/GenBank/DDBJ databases">
        <authorList>
            <person name="Zhirakovskaya E."/>
        </authorList>
    </citation>
    <scope>NUCLEOTIDE SEQUENCE</scope>
</reference>